<comment type="caution">
    <text evidence="1">The sequence shown here is derived from an EMBL/GenBank/DDBJ whole genome shotgun (WGS) entry which is preliminary data.</text>
</comment>
<gene>
    <name evidence="1" type="ORF">ILEXP_LOCUS9366</name>
</gene>
<organism evidence="1 2">
    <name type="scientific">Ilex paraguariensis</name>
    <name type="common">yerba mate</name>
    <dbReference type="NCBI Taxonomy" id="185542"/>
    <lineage>
        <taxon>Eukaryota</taxon>
        <taxon>Viridiplantae</taxon>
        <taxon>Streptophyta</taxon>
        <taxon>Embryophyta</taxon>
        <taxon>Tracheophyta</taxon>
        <taxon>Spermatophyta</taxon>
        <taxon>Magnoliopsida</taxon>
        <taxon>eudicotyledons</taxon>
        <taxon>Gunneridae</taxon>
        <taxon>Pentapetalae</taxon>
        <taxon>asterids</taxon>
        <taxon>campanulids</taxon>
        <taxon>Aquifoliales</taxon>
        <taxon>Aquifoliaceae</taxon>
        <taxon>Ilex</taxon>
    </lineage>
</organism>
<dbReference type="EMBL" id="CAUOFW020001170">
    <property type="protein sequence ID" value="CAK9141746.1"/>
    <property type="molecule type" value="Genomic_DNA"/>
</dbReference>
<keyword evidence="2" id="KW-1185">Reference proteome</keyword>
<sequence>MASVVDWQLVKGRSLVMSAEDGLSVAELDVGFGLGAVGAIGRVWAMKDVSRSVDVGSERFCRWLQAVWVGQA</sequence>
<reference evidence="1 2" key="1">
    <citation type="submission" date="2024-02" db="EMBL/GenBank/DDBJ databases">
        <authorList>
            <person name="Vignale AGUSTIN F."/>
            <person name="Sosa J E."/>
            <person name="Modenutti C."/>
        </authorList>
    </citation>
    <scope>NUCLEOTIDE SEQUENCE [LARGE SCALE GENOMIC DNA]</scope>
</reference>
<dbReference type="AlphaFoldDB" id="A0ABC8RBT5"/>
<dbReference type="Proteomes" id="UP001642360">
    <property type="component" value="Unassembled WGS sequence"/>
</dbReference>
<protein>
    <submittedName>
        <fullName evidence="1">Uncharacterized protein</fullName>
    </submittedName>
</protein>
<accession>A0ABC8RBT5</accession>
<evidence type="ECO:0000313" key="1">
    <source>
        <dbReference type="EMBL" id="CAK9141746.1"/>
    </source>
</evidence>
<evidence type="ECO:0000313" key="2">
    <source>
        <dbReference type="Proteomes" id="UP001642360"/>
    </source>
</evidence>
<name>A0ABC8RBT5_9AQUA</name>
<proteinExistence type="predicted"/>